<dbReference type="WBParaSite" id="jg18285">
    <property type="protein sequence ID" value="jg18285"/>
    <property type="gene ID" value="jg18285"/>
</dbReference>
<sequence length="170" mass="18438">MEIIKPYSSPDEASSDEASEQGSNVERNRSARSSQSQEFVGSSQESASASQFSEGTLKKPVENESLSRRSSRGSTSNGPRVRNYKEGKEFTRLFDQIKSLVNVLRLIYMGWRCGSGRKTNVFCGAMELLCADSGGKAKTTNSLEAWHNSLKYAMGTEDGRSFGSGVGLGA</sequence>
<accession>A0A915DDH9</accession>
<proteinExistence type="predicted"/>
<evidence type="ECO:0000256" key="1">
    <source>
        <dbReference type="SAM" id="MobiDB-lite"/>
    </source>
</evidence>
<name>A0A915DDH9_9BILA</name>
<evidence type="ECO:0000313" key="2">
    <source>
        <dbReference type="Proteomes" id="UP000887574"/>
    </source>
</evidence>
<protein>
    <submittedName>
        <fullName evidence="3">Uncharacterized protein</fullName>
    </submittedName>
</protein>
<dbReference type="AlphaFoldDB" id="A0A915DDH9"/>
<feature type="compositionally biased region" description="Low complexity" evidence="1">
    <location>
        <begin position="39"/>
        <end position="55"/>
    </location>
</feature>
<organism evidence="2 3">
    <name type="scientific">Ditylenchus dipsaci</name>
    <dbReference type="NCBI Taxonomy" id="166011"/>
    <lineage>
        <taxon>Eukaryota</taxon>
        <taxon>Metazoa</taxon>
        <taxon>Ecdysozoa</taxon>
        <taxon>Nematoda</taxon>
        <taxon>Chromadorea</taxon>
        <taxon>Rhabditida</taxon>
        <taxon>Tylenchina</taxon>
        <taxon>Tylenchomorpha</taxon>
        <taxon>Sphaerularioidea</taxon>
        <taxon>Anguinidae</taxon>
        <taxon>Anguininae</taxon>
        <taxon>Ditylenchus</taxon>
    </lineage>
</organism>
<feature type="compositionally biased region" description="Basic and acidic residues" evidence="1">
    <location>
        <begin position="56"/>
        <end position="67"/>
    </location>
</feature>
<keyword evidence="2" id="KW-1185">Reference proteome</keyword>
<dbReference type="Proteomes" id="UP000887574">
    <property type="component" value="Unplaced"/>
</dbReference>
<feature type="compositionally biased region" description="Polar residues" evidence="1">
    <location>
        <begin position="21"/>
        <end position="38"/>
    </location>
</feature>
<evidence type="ECO:0000313" key="3">
    <source>
        <dbReference type="WBParaSite" id="jg18285"/>
    </source>
</evidence>
<feature type="region of interest" description="Disordered" evidence="1">
    <location>
        <begin position="1"/>
        <end position="83"/>
    </location>
</feature>
<reference evidence="3" key="1">
    <citation type="submission" date="2022-11" db="UniProtKB">
        <authorList>
            <consortium name="WormBaseParasite"/>
        </authorList>
    </citation>
    <scope>IDENTIFICATION</scope>
</reference>